<dbReference type="GO" id="GO:0015935">
    <property type="term" value="C:small ribosomal subunit"/>
    <property type="evidence" value="ECO:0007669"/>
    <property type="project" value="TreeGrafter"/>
</dbReference>
<keyword evidence="3" id="KW-0687">Ribonucleoprotein</keyword>
<dbReference type="GeneID" id="44149718"/>
<comment type="similarity">
    <text evidence="1">Belongs to the bacterial ribosomal protein bS16 family.</text>
</comment>
<name>A0A6B7F0A5_9PHAE</name>
<dbReference type="GO" id="GO:0032543">
    <property type="term" value="P:mitochondrial translation"/>
    <property type="evidence" value="ECO:0007669"/>
    <property type="project" value="TreeGrafter"/>
</dbReference>
<organism evidence="4">
    <name type="scientific">Cladosiphon okamuranus</name>
    <dbReference type="NCBI Taxonomy" id="309737"/>
    <lineage>
        <taxon>Eukaryota</taxon>
        <taxon>Sar</taxon>
        <taxon>Stramenopiles</taxon>
        <taxon>Ochrophyta</taxon>
        <taxon>PX clade</taxon>
        <taxon>Phaeophyceae</taxon>
        <taxon>Ectocarpales</taxon>
        <taxon>Chordariaceae</taxon>
        <taxon>Cladosiphon</taxon>
    </lineage>
</organism>
<dbReference type="PANTHER" id="PTHR12919">
    <property type="entry name" value="30S RIBOSOMAL PROTEIN S16"/>
    <property type="match status" value="1"/>
</dbReference>
<evidence type="ECO:0000313" key="4">
    <source>
        <dbReference type="EMBL" id="QAY81098.1"/>
    </source>
</evidence>
<dbReference type="AlphaFoldDB" id="A0A6B7F0A5"/>
<dbReference type="Gene3D" id="3.30.1320.10">
    <property type="match status" value="1"/>
</dbReference>
<evidence type="ECO:0000256" key="3">
    <source>
        <dbReference type="ARBA" id="ARBA00023274"/>
    </source>
</evidence>
<dbReference type="NCBIfam" id="TIGR00002">
    <property type="entry name" value="S16"/>
    <property type="match status" value="1"/>
</dbReference>
<sequence>MLKIRFKRGGRKKQPFYKIVVMDVKTKRDGKALEELGFYDPMKKTFHINRERTIKRLANGVQPTEVVKNLLRRSSKF</sequence>
<proteinExistence type="inferred from homology"/>
<evidence type="ECO:0000256" key="1">
    <source>
        <dbReference type="ARBA" id="ARBA00006668"/>
    </source>
</evidence>
<geneLocation type="plastid" evidence="4"/>
<protein>
    <submittedName>
        <fullName evidence="4">30S ribosomal protein S16</fullName>
    </submittedName>
</protein>
<keyword evidence="4" id="KW-0934">Plastid</keyword>
<dbReference type="GO" id="GO:0003735">
    <property type="term" value="F:structural constituent of ribosome"/>
    <property type="evidence" value="ECO:0007669"/>
    <property type="project" value="InterPro"/>
</dbReference>
<dbReference type="RefSeq" id="YP_009730862.1">
    <property type="nucleotide sequence ID" value="NC_046005.1"/>
</dbReference>
<dbReference type="PANTHER" id="PTHR12919:SF20">
    <property type="entry name" value="SMALL RIBOSOMAL SUBUNIT PROTEIN BS16M"/>
    <property type="match status" value="1"/>
</dbReference>
<keyword evidence="2 4" id="KW-0689">Ribosomal protein</keyword>
<dbReference type="HAMAP" id="MF_00385">
    <property type="entry name" value="Ribosomal_bS16"/>
    <property type="match status" value="1"/>
</dbReference>
<gene>
    <name evidence="4" type="primary">rps16</name>
    <name evidence="4" type="ORF">Coka_134</name>
</gene>
<dbReference type="Pfam" id="PF00886">
    <property type="entry name" value="Ribosomal_S16"/>
    <property type="match status" value="1"/>
</dbReference>
<dbReference type="InterPro" id="IPR000307">
    <property type="entry name" value="Ribosomal_bS16"/>
</dbReference>
<dbReference type="InterPro" id="IPR023803">
    <property type="entry name" value="Ribosomal_bS16_dom_sf"/>
</dbReference>
<evidence type="ECO:0000256" key="2">
    <source>
        <dbReference type="ARBA" id="ARBA00022980"/>
    </source>
</evidence>
<dbReference type="SUPFAM" id="SSF54565">
    <property type="entry name" value="Ribosomal protein S16"/>
    <property type="match status" value="1"/>
</dbReference>
<accession>A0A6B7F0A5</accession>
<reference evidence="4" key="1">
    <citation type="journal article" date="2020" name="Sci. Rep.">
        <title>Organelle inheritance and genome architecture variation in isogamous brown algae.</title>
        <authorList>
            <person name="Choi J.W."/>
            <person name="Graf L."/>
            <person name="Peters A.F."/>
            <person name="Cock J.M."/>
            <person name="Nishitsuji K."/>
            <person name="Arimoto A."/>
            <person name="Shoguchi E."/>
            <person name="Nagasato C."/>
            <person name="Choi C.G."/>
            <person name="Yoon H.S."/>
        </authorList>
    </citation>
    <scope>NUCLEOTIDE SEQUENCE</scope>
</reference>
<dbReference type="GO" id="GO:0005739">
    <property type="term" value="C:mitochondrion"/>
    <property type="evidence" value="ECO:0007669"/>
    <property type="project" value="GOC"/>
</dbReference>
<dbReference type="EMBL" id="MG739403">
    <property type="protein sequence ID" value="QAY81098.1"/>
    <property type="molecule type" value="Genomic_DNA"/>
</dbReference>